<dbReference type="RefSeq" id="WP_210759987.1">
    <property type="nucleotide sequence ID" value="NZ_CP060139.1"/>
</dbReference>
<dbReference type="Pfam" id="PF09413">
    <property type="entry name" value="DUF2007"/>
    <property type="match status" value="1"/>
</dbReference>
<dbReference type="EMBL" id="CP060139">
    <property type="protein sequence ID" value="QNR25459.1"/>
    <property type="molecule type" value="Genomic_DNA"/>
</dbReference>
<accession>A0A7H0VIB1</accession>
<dbReference type="AlphaFoldDB" id="A0A7H0VIB1"/>
<evidence type="ECO:0000313" key="3">
    <source>
        <dbReference type="EMBL" id="QNR25459.1"/>
    </source>
</evidence>
<keyword evidence="4" id="KW-1185">Reference proteome</keyword>
<dbReference type="InterPro" id="IPR018551">
    <property type="entry name" value="DUF2007"/>
</dbReference>
<name>A0A7H0VIB1_9FLAO</name>
<keyword evidence="1" id="KW-0472">Membrane</keyword>
<dbReference type="KEGG" id="chyd:H4K34_06360"/>
<dbReference type="Proteomes" id="UP000516305">
    <property type="component" value="Chromosome"/>
</dbReference>
<feature type="transmembrane region" description="Helical" evidence="1">
    <location>
        <begin position="104"/>
        <end position="121"/>
    </location>
</feature>
<dbReference type="Gene3D" id="3.30.70.790">
    <property type="entry name" value="UreE, C-terminal domain"/>
    <property type="match status" value="1"/>
</dbReference>
<organism evidence="3 4">
    <name type="scientific">Croceimicrobium hydrocarbonivorans</name>
    <dbReference type="NCBI Taxonomy" id="2761580"/>
    <lineage>
        <taxon>Bacteria</taxon>
        <taxon>Pseudomonadati</taxon>
        <taxon>Bacteroidota</taxon>
        <taxon>Flavobacteriia</taxon>
        <taxon>Flavobacteriales</taxon>
        <taxon>Owenweeksiaceae</taxon>
        <taxon>Croceimicrobium</taxon>
    </lineage>
</organism>
<keyword evidence="1" id="KW-0812">Transmembrane</keyword>
<evidence type="ECO:0000313" key="4">
    <source>
        <dbReference type="Proteomes" id="UP000516305"/>
    </source>
</evidence>
<sequence>MELITVRTFEKSIEAHMLKSRLESEGIPVYLFDEHTVGLNPLFNLSVDGIKLKVHPQDVELAQEIIEDFIHAPHETSAGEPLLCSECGSADFYESYQSMKGRKGFLSIIVSFLLGVYPIYYRTVIKCKSCGNEMEIQHQESENRSS</sequence>
<gene>
    <name evidence="3" type="ORF">H4K34_06360</name>
</gene>
<feature type="domain" description="DUF2007" evidence="2">
    <location>
        <begin position="4"/>
        <end position="69"/>
    </location>
</feature>
<keyword evidence="1" id="KW-1133">Transmembrane helix</keyword>
<proteinExistence type="predicted"/>
<reference evidence="3 4" key="1">
    <citation type="submission" date="2020-08" db="EMBL/GenBank/DDBJ databases">
        <title>Croceimicrobium hydrocarbonivorans gen. nov., sp. nov., a novel marine bacterium isolated from a bacterial consortium that degrades polyethylene terephthalate.</title>
        <authorList>
            <person name="Liu R."/>
        </authorList>
    </citation>
    <scope>NUCLEOTIDE SEQUENCE [LARGE SCALE GENOMIC DNA]</scope>
    <source>
        <strain evidence="3 4">A20-9</strain>
    </source>
</reference>
<dbReference type="InterPro" id="IPR011322">
    <property type="entry name" value="N-reg_PII-like_a/b"/>
</dbReference>
<protein>
    <submittedName>
        <fullName evidence="3">DUF2007 domain-containing protein</fullName>
    </submittedName>
</protein>
<dbReference type="SUPFAM" id="SSF54913">
    <property type="entry name" value="GlnB-like"/>
    <property type="match status" value="1"/>
</dbReference>
<evidence type="ECO:0000256" key="1">
    <source>
        <dbReference type="SAM" id="Phobius"/>
    </source>
</evidence>
<evidence type="ECO:0000259" key="2">
    <source>
        <dbReference type="Pfam" id="PF09413"/>
    </source>
</evidence>